<dbReference type="Proteomes" id="UP000095286">
    <property type="component" value="Unplaced"/>
</dbReference>
<protein>
    <submittedName>
        <fullName evidence="2">Vesicle transport protein</fullName>
    </submittedName>
</protein>
<name>A0AC35TI91_9BILA</name>
<sequence>MYQNSTPGRTAEEGDTHNFNQHEGTTDDTTKMAWDLRVQCFIGCLILSIVASICSASLLVERKMTGYVVLVSIGSIISICGSFFLSGPKKQLRSMFEAQRIVATIIYLVSIVMALVAALAIKSVPLALLFIVIQYAAMIWYSISYIPYARNLVTRALCSCF</sequence>
<dbReference type="WBParaSite" id="RSKR_0000095300.1">
    <property type="protein sequence ID" value="RSKR_0000095300.1"/>
    <property type="gene ID" value="RSKR_0000095300"/>
</dbReference>
<evidence type="ECO:0000313" key="1">
    <source>
        <dbReference type="Proteomes" id="UP000095286"/>
    </source>
</evidence>
<accession>A0AC35TI91</accession>
<reference evidence="2" key="1">
    <citation type="submission" date="2016-11" db="UniProtKB">
        <authorList>
            <consortium name="WormBaseParasite"/>
        </authorList>
    </citation>
    <scope>IDENTIFICATION</scope>
    <source>
        <strain evidence="2">KR3021</strain>
    </source>
</reference>
<evidence type="ECO:0000313" key="2">
    <source>
        <dbReference type="WBParaSite" id="RSKR_0000095300.1"/>
    </source>
</evidence>
<organism evidence="1 2">
    <name type="scientific">Rhabditophanes sp. KR3021</name>
    <dbReference type="NCBI Taxonomy" id="114890"/>
    <lineage>
        <taxon>Eukaryota</taxon>
        <taxon>Metazoa</taxon>
        <taxon>Ecdysozoa</taxon>
        <taxon>Nematoda</taxon>
        <taxon>Chromadorea</taxon>
        <taxon>Rhabditida</taxon>
        <taxon>Tylenchina</taxon>
        <taxon>Panagrolaimomorpha</taxon>
        <taxon>Strongyloidoidea</taxon>
        <taxon>Alloionematidae</taxon>
        <taxon>Rhabditophanes</taxon>
    </lineage>
</organism>
<proteinExistence type="predicted"/>